<dbReference type="EMBL" id="LN649229">
    <property type="protein sequence ID" value="CEI65667.1"/>
    <property type="molecule type" value="Genomic_DNA"/>
</dbReference>
<organism evidence="2 3">
    <name type="scientific">Fusarium venenatum</name>
    <dbReference type="NCBI Taxonomy" id="56646"/>
    <lineage>
        <taxon>Eukaryota</taxon>
        <taxon>Fungi</taxon>
        <taxon>Dikarya</taxon>
        <taxon>Ascomycota</taxon>
        <taxon>Pezizomycotina</taxon>
        <taxon>Sordariomycetes</taxon>
        <taxon>Hypocreomycetidae</taxon>
        <taxon>Hypocreales</taxon>
        <taxon>Nectriaceae</taxon>
        <taxon>Fusarium</taxon>
    </lineage>
</organism>
<evidence type="ECO:0000313" key="2">
    <source>
        <dbReference type="EMBL" id="CEI65667.1"/>
    </source>
</evidence>
<accession>A0A2L2TM34</accession>
<dbReference type="Gene3D" id="1.25.40.20">
    <property type="entry name" value="Ankyrin repeat-containing domain"/>
    <property type="match status" value="1"/>
</dbReference>
<dbReference type="STRING" id="56646.A0A2L2TM34"/>
<evidence type="ECO:0000256" key="1">
    <source>
        <dbReference type="SAM" id="MobiDB-lite"/>
    </source>
</evidence>
<sequence length="989" mass="110649">MSIPINIPTQALDRPRSPWDSSPFPEDEGPYMGYTETFENGHVYRAVSSGSGRFVAVGSQCTLPFLSFSVEKERASNTITIKFRSRDLKQVICHVLGYKIVPALQFTLCIGQVLQHYDGLRAELDSLVYRNPYDDTSKEMRLLVDDLLLERSLYDGFNMGRLRQQGIVTPALLRDIHQRNMDLGVNDLEECFQLGGASEEEAKQYLEAQNAQIDKYARAGNLDLLREFCEPLLRSNDIRVIYNPDLLSQILDKGFLNIYVYILDLVERTRSTVGDIADPHYSDITYHPLCVAIRLGRCSAVHALIQNKLDFFEGYIEDASDHKGCVFTPLLAAVLWQQVGIIRLLLDESALYNAELAKANELAAETRFIDLFEEILEDLTKPKTSAHDAMSARYPVLKAPQFLPTSRSSPCQSPISPSPGGNSYKSGISSALSGSWQDQRTTEHFVPNPPSLELPSAAVTSPSVPDFCISPQDLSISQVLSPALSPQFDPPPVPNEWPSQDSYRAVQEWPARPMLLDYTCSYKRRSYLGHSSMYRLQQNCRRIEEFCEQRGDVGDYGNIRDHCTNPMSVSSWGLNHLRNILRNQAPPGLPFILQALLVADALICQLPDSGERDIEFTQDLYRWKAVALELDSDMDMFDELVCVIWETDYLPQNILPGSQEDLLRFGELAKDLVSVAHIKPPDPKPIGTRIRAIQRKMQGCHKGTQNFGITALPGSESATERGGSEPDVQIVDPKVIVLLQSVALNVLFATSSAIQDVEDNGTLQHLFGAPASMNRSTAIVEDYISFDGKNFASYDSGIGMGGSLENSMSSWTLATKDTHASRECFNRPLEVPGGVHLDPVLWSFEDNSLMLPEQQEASLPFDDILTPLFQDTGATLFSETQLTGAPAQRTQSKDIRATPSKTDWLGEPPNPQQEFSTKMANLTCKCGKVFSSKSNLGKHERTACSKRVITRLSCRFSRLGCQKKSTTKWNRDIHEKRWCSFNPNRERKT</sequence>
<evidence type="ECO:0000313" key="3">
    <source>
        <dbReference type="Proteomes" id="UP000245910"/>
    </source>
</evidence>
<proteinExistence type="predicted"/>
<dbReference type="AlphaFoldDB" id="A0A2L2TM34"/>
<dbReference type="SUPFAM" id="SSF48403">
    <property type="entry name" value="Ankyrin repeat"/>
    <property type="match status" value="1"/>
</dbReference>
<protein>
    <submittedName>
        <fullName evidence="2">Uncharacterized protein</fullName>
    </submittedName>
</protein>
<feature type="region of interest" description="Disordered" evidence="1">
    <location>
        <begin position="1"/>
        <end position="26"/>
    </location>
</feature>
<keyword evidence="3" id="KW-1185">Reference proteome</keyword>
<dbReference type="Proteomes" id="UP000245910">
    <property type="component" value="Chromosome I"/>
</dbReference>
<feature type="region of interest" description="Disordered" evidence="1">
    <location>
        <begin position="884"/>
        <end position="913"/>
    </location>
</feature>
<reference evidence="3" key="1">
    <citation type="submission" date="2014-10" db="EMBL/GenBank/DDBJ databases">
        <authorList>
            <person name="King R."/>
        </authorList>
    </citation>
    <scope>NUCLEOTIDE SEQUENCE [LARGE SCALE GENOMIC DNA]</scope>
    <source>
        <strain evidence="3">A3/5</strain>
    </source>
</reference>
<dbReference type="InterPro" id="IPR036770">
    <property type="entry name" value="Ankyrin_rpt-contain_sf"/>
</dbReference>
<feature type="compositionally biased region" description="Low complexity" evidence="1">
    <location>
        <begin position="406"/>
        <end position="419"/>
    </location>
</feature>
<name>A0A2L2TM34_9HYPO</name>
<feature type="region of interest" description="Disordered" evidence="1">
    <location>
        <begin position="403"/>
        <end position="431"/>
    </location>
</feature>
<feature type="compositionally biased region" description="Polar residues" evidence="1">
    <location>
        <begin position="420"/>
        <end position="431"/>
    </location>
</feature>